<dbReference type="Gene3D" id="1.10.10.10">
    <property type="entry name" value="Winged helix-like DNA-binding domain superfamily/Winged helix DNA-binding domain"/>
    <property type="match status" value="1"/>
</dbReference>
<evidence type="ECO:0000259" key="1">
    <source>
        <dbReference type="SMART" id="SM00347"/>
    </source>
</evidence>
<dbReference type="InterPro" id="IPR039422">
    <property type="entry name" value="MarR/SlyA-like"/>
</dbReference>
<dbReference type="PRINTS" id="PR00598">
    <property type="entry name" value="HTHMARR"/>
</dbReference>
<proteinExistence type="predicted"/>
<keyword evidence="3" id="KW-1185">Reference proteome</keyword>
<dbReference type="Proteomes" id="UP001342418">
    <property type="component" value="Chromosome"/>
</dbReference>
<dbReference type="RefSeq" id="WP_338529093.1">
    <property type="nucleotide sequence ID" value="NZ_CP030941.1"/>
</dbReference>
<evidence type="ECO:0000313" key="2">
    <source>
        <dbReference type="EMBL" id="UUP16686.1"/>
    </source>
</evidence>
<dbReference type="SMART" id="SM00347">
    <property type="entry name" value="HTH_MARR"/>
    <property type="match status" value="1"/>
</dbReference>
<dbReference type="EMBL" id="CP030941">
    <property type="protein sequence ID" value="UUP16686.1"/>
    <property type="molecule type" value="Genomic_DNA"/>
</dbReference>
<accession>A0ABY5MHP3</accession>
<organism evidence="2 3">
    <name type="scientific">Nitratireductor thuwali</name>
    <dbReference type="NCBI Taxonomy" id="2267699"/>
    <lineage>
        <taxon>Bacteria</taxon>
        <taxon>Pseudomonadati</taxon>
        <taxon>Pseudomonadota</taxon>
        <taxon>Alphaproteobacteria</taxon>
        <taxon>Hyphomicrobiales</taxon>
        <taxon>Phyllobacteriaceae</taxon>
        <taxon>Nitratireductor</taxon>
    </lineage>
</organism>
<dbReference type="PANTHER" id="PTHR33164:SF95">
    <property type="entry name" value="TRANSCRIPTIONAL REGULATOR"/>
    <property type="match status" value="1"/>
</dbReference>
<dbReference type="InterPro" id="IPR000835">
    <property type="entry name" value="HTH_MarR-typ"/>
</dbReference>
<protein>
    <submittedName>
        <fullName evidence="2">Transcriptional repressor MprA</fullName>
    </submittedName>
</protein>
<dbReference type="InterPro" id="IPR036388">
    <property type="entry name" value="WH-like_DNA-bd_sf"/>
</dbReference>
<reference evidence="2 3" key="1">
    <citation type="submission" date="2018-07" db="EMBL/GenBank/DDBJ databases">
        <title>Genome sequence of Nitratireductor thuwali#1536.</title>
        <authorList>
            <person name="Michoud G."/>
            <person name="Merlino G."/>
            <person name="Sefrji F.O."/>
            <person name="Daffonchio D."/>
        </authorList>
    </citation>
    <scope>NUCLEOTIDE SEQUENCE [LARGE SCALE GENOMIC DNA]</scope>
    <source>
        <strain evidence="3">Nit1536</strain>
    </source>
</reference>
<dbReference type="Pfam" id="PF01047">
    <property type="entry name" value="MarR"/>
    <property type="match status" value="1"/>
</dbReference>
<dbReference type="SUPFAM" id="SSF46785">
    <property type="entry name" value="Winged helix' DNA-binding domain"/>
    <property type="match status" value="1"/>
</dbReference>
<gene>
    <name evidence="2" type="primary">mprA_1</name>
    <name evidence="2" type="ORF">NTH_01133</name>
</gene>
<feature type="domain" description="HTH marR-type" evidence="1">
    <location>
        <begin position="44"/>
        <end position="144"/>
    </location>
</feature>
<name>A0ABY5MHP3_9HYPH</name>
<evidence type="ECO:0000313" key="3">
    <source>
        <dbReference type="Proteomes" id="UP001342418"/>
    </source>
</evidence>
<dbReference type="InterPro" id="IPR036390">
    <property type="entry name" value="WH_DNA-bd_sf"/>
</dbReference>
<dbReference type="PANTHER" id="PTHR33164">
    <property type="entry name" value="TRANSCRIPTIONAL REGULATOR, MARR FAMILY"/>
    <property type="match status" value="1"/>
</dbReference>
<sequence length="171" mass="19140">MAAGKEAIVETELDPAAIDLGDLERSASFLLRIAQLAAYEAIFAIAPNMPLKLSEQTLLQVIEDNPDARQGAIADVLHIKWSHMTKFVRSMEMRGLVERYVPPNDRRSVLLRLTEEGRAQLREIRPRMRKLDAEAMSMLTAQEHRQLVGLLRKVAGRPPLAEDPPAPARAE</sequence>